<dbReference type="OrthoDB" id="5978526at2759"/>
<feature type="non-terminal residue" evidence="4">
    <location>
        <position position="223"/>
    </location>
</feature>
<dbReference type="PANTHER" id="PTHR34615:SF1">
    <property type="entry name" value="PX DOMAIN-CONTAINING PROTEIN"/>
    <property type="match status" value="1"/>
</dbReference>
<comment type="cofactor">
    <cofactor evidence="1">
        <name>a divalent metal cation</name>
        <dbReference type="ChEBI" id="CHEBI:60240"/>
    </cofactor>
</comment>
<evidence type="ECO:0000313" key="5">
    <source>
        <dbReference type="Proteomes" id="UP000708208"/>
    </source>
</evidence>
<feature type="domain" description="DDE Tnp4" evidence="3">
    <location>
        <begin position="170"/>
        <end position="222"/>
    </location>
</feature>
<protein>
    <recommendedName>
        <fullName evidence="3">DDE Tnp4 domain-containing protein</fullName>
    </recommendedName>
</protein>
<evidence type="ECO:0000256" key="1">
    <source>
        <dbReference type="ARBA" id="ARBA00001968"/>
    </source>
</evidence>
<proteinExistence type="predicted"/>
<dbReference type="Pfam" id="PF13359">
    <property type="entry name" value="DDE_Tnp_4"/>
    <property type="match status" value="1"/>
</dbReference>
<evidence type="ECO:0000256" key="2">
    <source>
        <dbReference type="ARBA" id="ARBA00022723"/>
    </source>
</evidence>
<keyword evidence="5" id="KW-1185">Reference proteome</keyword>
<dbReference type="AlphaFoldDB" id="A0A8J2LBZ4"/>
<keyword evidence="2" id="KW-0479">Metal-binding</keyword>
<evidence type="ECO:0000259" key="3">
    <source>
        <dbReference type="Pfam" id="PF13359"/>
    </source>
</evidence>
<gene>
    <name evidence="4" type="ORF">AFUS01_LOCUS30363</name>
</gene>
<organism evidence="4 5">
    <name type="scientific">Allacma fusca</name>
    <dbReference type="NCBI Taxonomy" id="39272"/>
    <lineage>
        <taxon>Eukaryota</taxon>
        <taxon>Metazoa</taxon>
        <taxon>Ecdysozoa</taxon>
        <taxon>Arthropoda</taxon>
        <taxon>Hexapoda</taxon>
        <taxon>Collembola</taxon>
        <taxon>Symphypleona</taxon>
        <taxon>Sminthuridae</taxon>
        <taxon>Allacma</taxon>
    </lineage>
</organism>
<dbReference type="InterPro" id="IPR027806">
    <property type="entry name" value="HARBI1_dom"/>
</dbReference>
<comment type="caution">
    <text evidence="4">The sequence shown here is derived from an EMBL/GenBank/DDBJ whole genome shotgun (WGS) entry which is preliminary data.</text>
</comment>
<accession>A0A8J2LBZ4</accession>
<dbReference type="GO" id="GO:0046872">
    <property type="term" value="F:metal ion binding"/>
    <property type="evidence" value="ECO:0007669"/>
    <property type="project" value="UniProtKB-KW"/>
</dbReference>
<dbReference type="EMBL" id="CAJVCH010464269">
    <property type="protein sequence ID" value="CAG7819949.1"/>
    <property type="molecule type" value="Genomic_DNA"/>
</dbReference>
<sequence length="223" mass="26219">MVFTNSQLRRLVIKGLLPLQLWCQIRRMRGKQQVKTYKRKPFSLDNFTEEESVFFFRFTQDEIRLLVKAFRLPILCQTRNKLSFTGEEGLCILLRRLCYPNRLGDLVKTFSRDTTAMSRIFRWMLNYIFDNYGHLVTTLNHSWLSKENLKNFAEACYEAGSVLPNICGFIDGTARPICRPSRDQRQQYSGYKKEHCLKYQSVVFPNGLIGRLDGPFNGRRHDA</sequence>
<dbReference type="PANTHER" id="PTHR34615">
    <property type="entry name" value="PX DOMAIN-CONTAINING PROTEIN"/>
    <property type="match status" value="1"/>
</dbReference>
<name>A0A8J2LBZ4_9HEXA</name>
<dbReference type="Proteomes" id="UP000708208">
    <property type="component" value="Unassembled WGS sequence"/>
</dbReference>
<evidence type="ECO:0000313" key="4">
    <source>
        <dbReference type="EMBL" id="CAG7819949.1"/>
    </source>
</evidence>
<reference evidence="4" key="1">
    <citation type="submission" date="2021-06" db="EMBL/GenBank/DDBJ databases">
        <authorList>
            <person name="Hodson N. C."/>
            <person name="Mongue J. A."/>
            <person name="Jaron S. K."/>
        </authorList>
    </citation>
    <scope>NUCLEOTIDE SEQUENCE</scope>
</reference>